<accession>A0A3N0IUY9</accession>
<reference evidence="1 3" key="1">
    <citation type="journal article" date="2018" name="Elife">
        <title>Discovery and characterization of a prevalent human gut bacterial enzyme sufficient for the inactivation of a family of plant toxins.</title>
        <authorList>
            <person name="Koppel N."/>
            <person name="Bisanz J.E."/>
            <person name="Pandelia M.E."/>
            <person name="Turnbaugh P.J."/>
            <person name="Balskus E.P."/>
        </authorList>
    </citation>
    <scope>NUCLEOTIDE SEQUENCE [LARGE SCALE GENOMIC DNA]</scope>
    <source>
        <strain evidence="1 3">DSM 16107</strain>
    </source>
</reference>
<dbReference type="Proteomes" id="UP000270112">
    <property type="component" value="Unassembled WGS sequence"/>
</dbReference>
<organism evidence="2 4">
    <name type="scientific">Eggerthella sinensis</name>
    <dbReference type="NCBI Taxonomy" id="242230"/>
    <lineage>
        <taxon>Bacteria</taxon>
        <taxon>Bacillati</taxon>
        <taxon>Actinomycetota</taxon>
        <taxon>Coriobacteriia</taxon>
        <taxon>Eggerthellales</taxon>
        <taxon>Eggerthellaceae</taxon>
        <taxon>Eggerthella</taxon>
    </lineage>
</organism>
<name>A0A3N0IUY9_9ACTN</name>
<evidence type="ECO:0000313" key="1">
    <source>
        <dbReference type="EMBL" id="RDB70675.1"/>
    </source>
</evidence>
<proteinExistence type="predicted"/>
<sequence>MIPDVAGPAIARVHADLRELFARIGELAPGVPAPRVTLDLPASEPEPLHVFAWGTARDFGIAGLLSGNVCRITFHVWVTVVATASTPEDAARIANAYQAVALQVPLVDTQLGGAVEEIGAPQVKEADAWGDADGRRHAGYLLDFEAAVHVSASPEARDIIEEMTL</sequence>
<evidence type="ECO:0000313" key="2">
    <source>
        <dbReference type="EMBL" id="RNM40783.1"/>
    </source>
</evidence>
<evidence type="ECO:0000313" key="4">
    <source>
        <dbReference type="Proteomes" id="UP000270112"/>
    </source>
</evidence>
<dbReference type="AlphaFoldDB" id="A0A3N0IUY9"/>
<keyword evidence="3" id="KW-1185">Reference proteome</keyword>
<gene>
    <name evidence="1" type="ORF">C1876_02885</name>
    <name evidence="2" type="ORF">DMP09_12820</name>
</gene>
<dbReference type="EMBL" id="QICC01000064">
    <property type="protein sequence ID" value="RNM40783.1"/>
    <property type="molecule type" value="Genomic_DNA"/>
</dbReference>
<protein>
    <submittedName>
        <fullName evidence="2">Uncharacterized protein</fullName>
    </submittedName>
</protein>
<comment type="caution">
    <text evidence="2">The sequence shown here is derived from an EMBL/GenBank/DDBJ whole genome shotgun (WGS) entry which is preliminary data.</text>
</comment>
<evidence type="ECO:0000313" key="3">
    <source>
        <dbReference type="Proteomes" id="UP000253817"/>
    </source>
</evidence>
<reference evidence="2" key="3">
    <citation type="journal article" date="2019" name="Microbiol. Resour. Announc.">
        <title>Draft Genome Sequences of Type Strains of Gordonibacter faecihominis, Paraeggerthella hongkongensis, Parvibacter caecicola,Slackia equolifaciens, Slackia faecicanis, and Slackia isoflavoniconvertens.</title>
        <authorList>
            <person name="Danylec N."/>
            <person name="Stoll D.A."/>
            <person name="Dotsch A."/>
            <person name="Huch M."/>
        </authorList>
    </citation>
    <scope>NUCLEOTIDE SEQUENCE</scope>
    <source>
        <strain evidence="2">DSM 16107</strain>
    </source>
</reference>
<dbReference type="Proteomes" id="UP000253817">
    <property type="component" value="Unassembled WGS sequence"/>
</dbReference>
<dbReference type="EMBL" id="PPTT01000004">
    <property type="protein sequence ID" value="RDB70675.1"/>
    <property type="molecule type" value="Genomic_DNA"/>
</dbReference>
<reference evidence="4" key="2">
    <citation type="submission" date="2018-05" db="EMBL/GenBank/DDBJ databases">
        <title>Genome Sequencing of selected type strains of the family Eggerthellaceae.</title>
        <authorList>
            <person name="Danylec N."/>
            <person name="Stoll D.A."/>
            <person name="Doetsch A."/>
            <person name="Huch M."/>
        </authorList>
    </citation>
    <scope>NUCLEOTIDE SEQUENCE [LARGE SCALE GENOMIC DNA]</scope>
    <source>
        <strain evidence="4">DSM 16107</strain>
    </source>
</reference>